<accession>A0ABN5X3E4</accession>
<gene>
    <name evidence="1" type="ORF">HORIV_40560</name>
</gene>
<protein>
    <submittedName>
        <fullName evidence="1">Uncharacterized protein</fullName>
    </submittedName>
</protein>
<name>A0ABN5X3E4_9GAMM</name>
<dbReference type="EMBL" id="AP019416">
    <property type="protein sequence ID" value="BBI51635.1"/>
    <property type="molecule type" value="Genomic_DNA"/>
</dbReference>
<evidence type="ECO:0000313" key="1">
    <source>
        <dbReference type="EMBL" id="BBI51635.1"/>
    </source>
</evidence>
<sequence>MPGKVGIAIDAGKVPVLSDSAADFRVERSVEGCLLVRADGHTLGTEVNDTEGAVEQLIRLTHWFVESGGWDSGRMRRHKAPLPKWAPADMAPAPPGAKLALGSHPAGQVVGCPLGAPPPQCCVIW</sequence>
<organism evidence="1 2">
    <name type="scientific">Vreelandella olivaria</name>
    <dbReference type="NCBI Taxonomy" id="390919"/>
    <lineage>
        <taxon>Bacteria</taxon>
        <taxon>Pseudomonadati</taxon>
        <taxon>Pseudomonadota</taxon>
        <taxon>Gammaproteobacteria</taxon>
        <taxon>Oceanospirillales</taxon>
        <taxon>Halomonadaceae</taxon>
        <taxon>Vreelandella</taxon>
    </lineage>
</organism>
<proteinExistence type="predicted"/>
<keyword evidence="2" id="KW-1185">Reference proteome</keyword>
<reference evidence="2" key="1">
    <citation type="journal article" date="2019" name="Microbiol. Resour. Announc.">
        <title>Complete Genome Sequence of Halomonas olivaria, a Moderately Halophilic Bacterium Isolated from Olive Processing Effluents, Obtained by Nanopore Sequencing.</title>
        <authorList>
            <person name="Nagata S."/>
            <person name="Ii K.M."/>
            <person name="Tsukimi T."/>
            <person name="Miura M.C."/>
            <person name="Galipon J."/>
            <person name="Arakawa K."/>
        </authorList>
    </citation>
    <scope>NUCLEOTIDE SEQUENCE [LARGE SCALE GENOMIC DNA]</scope>
    <source>
        <strain evidence="2">TYRC17</strain>
    </source>
</reference>
<evidence type="ECO:0000313" key="2">
    <source>
        <dbReference type="Proteomes" id="UP000289555"/>
    </source>
</evidence>
<dbReference type="Proteomes" id="UP000289555">
    <property type="component" value="Chromosome"/>
</dbReference>